<dbReference type="SMART" id="SM00360">
    <property type="entry name" value="RRM"/>
    <property type="match status" value="1"/>
</dbReference>
<evidence type="ECO:0000256" key="2">
    <source>
        <dbReference type="PROSITE-ProRule" id="PRU00176"/>
    </source>
</evidence>
<evidence type="ECO:0000256" key="1">
    <source>
        <dbReference type="ARBA" id="ARBA00022884"/>
    </source>
</evidence>
<dbReference type="EMBL" id="JAKCXM010000028">
    <property type="protein sequence ID" value="KAJ0406816.1"/>
    <property type="molecule type" value="Genomic_DNA"/>
</dbReference>
<gene>
    <name evidence="5" type="ORF">P43SY_008838</name>
</gene>
<evidence type="ECO:0000313" key="6">
    <source>
        <dbReference type="Proteomes" id="UP001209570"/>
    </source>
</evidence>
<protein>
    <recommendedName>
        <fullName evidence="4">RRM domain-containing protein</fullName>
    </recommendedName>
</protein>
<feature type="compositionally biased region" description="Basic and acidic residues" evidence="3">
    <location>
        <begin position="191"/>
        <end position="229"/>
    </location>
</feature>
<comment type="caution">
    <text evidence="5">The sequence shown here is derived from an EMBL/GenBank/DDBJ whole genome shotgun (WGS) entry which is preliminary data.</text>
</comment>
<organism evidence="5 6">
    <name type="scientific">Pythium insidiosum</name>
    <name type="common">Pythiosis disease agent</name>
    <dbReference type="NCBI Taxonomy" id="114742"/>
    <lineage>
        <taxon>Eukaryota</taxon>
        <taxon>Sar</taxon>
        <taxon>Stramenopiles</taxon>
        <taxon>Oomycota</taxon>
        <taxon>Peronosporomycetes</taxon>
        <taxon>Pythiales</taxon>
        <taxon>Pythiaceae</taxon>
        <taxon>Pythium</taxon>
    </lineage>
</organism>
<dbReference type="CDD" id="cd00590">
    <property type="entry name" value="RRM_SF"/>
    <property type="match status" value="1"/>
</dbReference>
<dbReference type="InterPro" id="IPR003954">
    <property type="entry name" value="RRM_euk-type"/>
</dbReference>
<feature type="compositionally biased region" description="Basic and acidic residues" evidence="3">
    <location>
        <begin position="157"/>
        <end position="170"/>
    </location>
</feature>
<sequence>MSDNGKSPSPAKSPMSPRDDADRSPRRPTSRSPSPRGRDGNDAPPAAESQGEPSNPGNNVYVANLAIRMGQPDLEELFGKFGRIERCEVIIDPVTRESRGFAFVTFEDVRDAEDAVKEMNGKEIQGRRLRVEIAKRRQGHEKTPGRYLGPRMASTKYGREDRGGMRDRRDRSRSRSRRHSRSRSRDRHPRRYDDRERYDRRFDDRYDDRYDDRNRGRRSYDRYDDRRRR</sequence>
<dbReference type="PANTHER" id="PTHR48027">
    <property type="entry name" value="HETEROGENEOUS NUCLEAR RIBONUCLEOPROTEIN 87F-RELATED"/>
    <property type="match status" value="1"/>
</dbReference>
<feature type="compositionally biased region" description="Low complexity" evidence="3">
    <location>
        <begin position="1"/>
        <end position="16"/>
    </location>
</feature>
<dbReference type="InterPro" id="IPR035979">
    <property type="entry name" value="RBD_domain_sf"/>
</dbReference>
<evidence type="ECO:0000256" key="3">
    <source>
        <dbReference type="SAM" id="MobiDB-lite"/>
    </source>
</evidence>
<dbReference type="InterPro" id="IPR012677">
    <property type="entry name" value="Nucleotide-bd_a/b_plait_sf"/>
</dbReference>
<dbReference type="SMART" id="SM00361">
    <property type="entry name" value="RRM_1"/>
    <property type="match status" value="1"/>
</dbReference>
<dbReference type="Proteomes" id="UP001209570">
    <property type="component" value="Unassembled WGS sequence"/>
</dbReference>
<dbReference type="PROSITE" id="PS50102">
    <property type="entry name" value="RRM"/>
    <property type="match status" value="1"/>
</dbReference>
<feature type="region of interest" description="Disordered" evidence="3">
    <location>
        <begin position="133"/>
        <end position="229"/>
    </location>
</feature>
<dbReference type="InterPro" id="IPR052462">
    <property type="entry name" value="SLIRP/GR-RBP-like"/>
</dbReference>
<dbReference type="Pfam" id="PF00076">
    <property type="entry name" value="RRM_1"/>
    <property type="match status" value="1"/>
</dbReference>
<proteinExistence type="predicted"/>
<dbReference type="SUPFAM" id="SSF54928">
    <property type="entry name" value="RNA-binding domain, RBD"/>
    <property type="match status" value="1"/>
</dbReference>
<keyword evidence="1 2" id="KW-0694">RNA-binding</keyword>
<feature type="compositionally biased region" description="Basic and acidic residues" evidence="3">
    <location>
        <begin position="133"/>
        <end position="144"/>
    </location>
</feature>
<feature type="compositionally biased region" description="Basic residues" evidence="3">
    <location>
        <begin position="171"/>
        <end position="190"/>
    </location>
</feature>
<dbReference type="InterPro" id="IPR000504">
    <property type="entry name" value="RRM_dom"/>
</dbReference>
<reference evidence="5" key="1">
    <citation type="submission" date="2021-12" db="EMBL/GenBank/DDBJ databases">
        <title>Prjna785345.</title>
        <authorList>
            <person name="Rujirawat T."/>
            <person name="Krajaejun T."/>
        </authorList>
    </citation>
    <scope>NUCLEOTIDE SEQUENCE</scope>
    <source>
        <strain evidence="5">Pi057C3</strain>
    </source>
</reference>
<dbReference type="AlphaFoldDB" id="A0AAD5QDH6"/>
<dbReference type="Gene3D" id="3.30.70.330">
    <property type="match status" value="1"/>
</dbReference>
<feature type="region of interest" description="Disordered" evidence="3">
    <location>
        <begin position="1"/>
        <end position="59"/>
    </location>
</feature>
<evidence type="ECO:0000259" key="4">
    <source>
        <dbReference type="PROSITE" id="PS50102"/>
    </source>
</evidence>
<name>A0AAD5QDH6_PYTIN</name>
<accession>A0AAD5QDH6</accession>
<dbReference type="GO" id="GO:0003723">
    <property type="term" value="F:RNA binding"/>
    <property type="evidence" value="ECO:0007669"/>
    <property type="project" value="UniProtKB-UniRule"/>
</dbReference>
<feature type="domain" description="RRM" evidence="4">
    <location>
        <begin position="58"/>
        <end position="136"/>
    </location>
</feature>
<keyword evidence="6" id="KW-1185">Reference proteome</keyword>
<evidence type="ECO:0000313" key="5">
    <source>
        <dbReference type="EMBL" id="KAJ0406816.1"/>
    </source>
</evidence>